<dbReference type="GO" id="GO:0016787">
    <property type="term" value="F:hydrolase activity"/>
    <property type="evidence" value="ECO:0007669"/>
    <property type="project" value="UniProtKB-KW"/>
</dbReference>
<dbReference type="Proteomes" id="UP000886878">
    <property type="component" value="Unassembled WGS sequence"/>
</dbReference>
<evidence type="ECO:0000313" key="1">
    <source>
        <dbReference type="EMBL" id="HIW70484.1"/>
    </source>
</evidence>
<reference evidence="1" key="2">
    <citation type="submission" date="2021-04" db="EMBL/GenBank/DDBJ databases">
        <authorList>
            <person name="Gilroy R."/>
        </authorList>
    </citation>
    <scope>NUCLEOTIDE SEQUENCE</scope>
    <source>
        <strain evidence="1">ChiHejej3B27-2180</strain>
    </source>
</reference>
<proteinExistence type="predicted"/>
<name>A0A9D1U4L7_9LACO</name>
<dbReference type="PANTHER" id="PTHR15394:SF3">
    <property type="entry name" value="SERINE HYDROLASE RBBP9"/>
    <property type="match status" value="1"/>
</dbReference>
<reference evidence="1" key="1">
    <citation type="journal article" date="2021" name="PeerJ">
        <title>Extensive microbial diversity within the chicken gut microbiome revealed by metagenomics and culture.</title>
        <authorList>
            <person name="Gilroy R."/>
            <person name="Ravi A."/>
            <person name="Getino M."/>
            <person name="Pursley I."/>
            <person name="Horton D.L."/>
            <person name="Alikhan N.F."/>
            <person name="Baker D."/>
            <person name="Gharbi K."/>
            <person name="Hall N."/>
            <person name="Watson M."/>
            <person name="Adriaenssens E.M."/>
            <person name="Foster-Nyarko E."/>
            <person name="Jarju S."/>
            <person name="Secka A."/>
            <person name="Antonio M."/>
            <person name="Oren A."/>
            <person name="Chaudhuri R.R."/>
            <person name="La Ragione R."/>
            <person name="Hildebrand F."/>
            <person name="Pallen M.J."/>
        </authorList>
    </citation>
    <scope>NUCLEOTIDE SEQUENCE</scope>
    <source>
        <strain evidence="1">ChiHejej3B27-2180</strain>
    </source>
</reference>
<comment type="caution">
    <text evidence="1">The sequence shown here is derived from an EMBL/GenBank/DDBJ whole genome shotgun (WGS) entry which is preliminary data.</text>
</comment>
<sequence length="182" mass="20559">MKETYLIHGTSTRDDDWFPWLEEAAKPEIKVNRLAMPEAFAPHLADWQQFLDQQLPTDPGLTLVAHSLGCISAIKFVQRHPELENVNLVLVAPFDRPLPNSPMLDEFVKEPVGYHQVAPRLHKAVVITAKNDWIAPFENAEQIAQRLGAKLIVNKMGGHYLAGDGFTEFPQVLDELKWTLAD</sequence>
<dbReference type="Gene3D" id="3.40.50.1820">
    <property type="entry name" value="alpha/beta hydrolase"/>
    <property type="match status" value="1"/>
</dbReference>
<protein>
    <submittedName>
        <fullName evidence="1">Alpha/beta hydrolase</fullName>
    </submittedName>
</protein>
<dbReference type="EMBL" id="DXGK01000075">
    <property type="protein sequence ID" value="HIW70484.1"/>
    <property type="molecule type" value="Genomic_DNA"/>
</dbReference>
<gene>
    <name evidence="1" type="ORF">H9876_03790</name>
</gene>
<evidence type="ECO:0000313" key="2">
    <source>
        <dbReference type="Proteomes" id="UP000886878"/>
    </source>
</evidence>
<dbReference type="InterPro" id="IPR010662">
    <property type="entry name" value="RBBP9/YdeN"/>
</dbReference>
<organism evidence="1 2">
    <name type="scientific">Candidatus Limosilactobacillus merdipullorum</name>
    <dbReference type="NCBI Taxonomy" id="2838653"/>
    <lineage>
        <taxon>Bacteria</taxon>
        <taxon>Bacillati</taxon>
        <taxon>Bacillota</taxon>
        <taxon>Bacilli</taxon>
        <taxon>Lactobacillales</taxon>
        <taxon>Lactobacillaceae</taxon>
        <taxon>Limosilactobacillus</taxon>
    </lineage>
</organism>
<accession>A0A9D1U4L7</accession>
<keyword evidence="1" id="KW-0378">Hydrolase</keyword>
<dbReference type="PANTHER" id="PTHR15394">
    <property type="entry name" value="SERINE HYDROLASE RBBP9"/>
    <property type="match status" value="1"/>
</dbReference>
<dbReference type="SUPFAM" id="SSF53474">
    <property type="entry name" value="alpha/beta-Hydrolases"/>
    <property type="match status" value="1"/>
</dbReference>
<dbReference type="Pfam" id="PF06821">
    <property type="entry name" value="Ser_hydrolase"/>
    <property type="match status" value="1"/>
</dbReference>
<dbReference type="InterPro" id="IPR029058">
    <property type="entry name" value="AB_hydrolase_fold"/>
</dbReference>
<dbReference type="AlphaFoldDB" id="A0A9D1U4L7"/>